<evidence type="ECO:0000256" key="6">
    <source>
        <dbReference type="SAM" id="Phobius"/>
    </source>
</evidence>
<dbReference type="AlphaFoldDB" id="A0A2U3A9A0"/>
<proteinExistence type="predicted"/>
<feature type="transmembrane region" description="Helical" evidence="6">
    <location>
        <begin position="34"/>
        <end position="53"/>
    </location>
</feature>
<sequence length="122" mass="13742">MVEMHRIFKKQSLMIIALLIVCAIGWGFTSYHAIFAGLALGALCGLFNFWNLVRRMESFDRKTRQGQKVKSLGTLIRYASAILAAAVALSWPEHFNVASTVVGLMIPYMLLFVDRILVHLKN</sequence>
<reference evidence="7 9" key="1">
    <citation type="submission" date="2018-06" db="EMBL/GenBank/DDBJ databases">
        <authorList>
            <consortium name="Pathogen Informatics"/>
            <person name="Doyle S."/>
        </authorList>
    </citation>
    <scope>NUCLEOTIDE SEQUENCE [LARGE SCALE GENOMIC DNA]</scope>
    <source>
        <strain evidence="7 9">NCTC10597</strain>
    </source>
</reference>
<dbReference type="EMBL" id="SNZG01000065">
    <property type="protein sequence ID" value="TDR32280.1"/>
    <property type="molecule type" value="Genomic_DNA"/>
</dbReference>
<gene>
    <name evidence="8" type="ORF">DFR61_1651</name>
    <name evidence="7" type="ORF">NCTC10597_00358</name>
</gene>
<evidence type="ECO:0000256" key="4">
    <source>
        <dbReference type="ARBA" id="ARBA00022989"/>
    </source>
</evidence>
<protein>
    <submittedName>
        <fullName evidence="7">ATP synthase I chain</fullName>
    </submittedName>
    <submittedName>
        <fullName evidence="8">ATP synthase protein I</fullName>
    </submittedName>
</protein>
<dbReference type="Proteomes" id="UP000294641">
    <property type="component" value="Unassembled WGS sequence"/>
</dbReference>
<dbReference type="GO" id="GO:0005886">
    <property type="term" value="C:plasma membrane"/>
    <property type="evidence" value="ECO:0007669"/>
    <property type="project" value="UniProtKB-SubCell"/>
</dbReference>
<dbReference type="Pfam" id="PF03899">
    <property type="entry name" value="ATP-synt_I"/>
    <property type="match status" value="1"/>
</dbReference>
<evidence type="ECO:0000256" key="5">
    <source>
        <dbReference type="ARBA" id="ARBA00023136"/>
    </source>
</evidence>
<organism evidence="7 9">
    <name type="scientific">Kurthia zopfii</name>
    <dbReference type="NCBI Taxonomy" id="1650"/>
    <lineage>
        <taxon>Bacteria</taxon>
        <taxon>Bacillati</taxon>
        <taxon>Bacillota</taxon>
        <taxon>Bacilli</taxon>
        <taxon>Bacillales</taxon>
        <taxon>Caryophanaceae</taxon>
        <taxon>Kurthia</taxon>
    </lineage>
</organism>
<comment type="subcellular location">
    <subcellularLocation>
        <location evidence="1">Cell membrane</location>
        <topology evidence="1">Multi-pass membrane protein</topology>
    </subcellularLocation>
</comment>
<accession>A0A2U3A9A0</accession>
<name>A0A2U3A9A0_9BACL</name>
<keyword evidence="2" id="KW-1003">Cell membrane</keyword>
<keyword evidence="4 6" id="KW-1133">Transmembrane helix</keyword>
<feature type="transmembrane region" description="Helical" evidence="6">
    <location>
        <begin position="74"/>
        <end position="91"/>
    </location>
</feature>
<dbReference type="PANTHER" id="PTHR40035">
    <property type="entry name" value="ATP SYNTHASE PROTEIN I"/>
    <property type="match status" value="1"/>
</dbReference>
<feature type="transmembrane region" description="Helical" evidence="6">
    <location>
        <begin position="97"/>
        <end position="118"/>
    </location>
</feature>
<evidence type="ECO:0000256" key="1">
    <source>
        <dbReference type="ARBA" id="ARBA00004651"/>
    </source>
</evidence>
<keyword evidence="3 6" id="KW-0812">Transmembrane</keyword>
<evidence type="ECO:0000313" key="7">
    <source>
        <dbReference type="EMBL" id="STX08692.1"/>
    </source>
</evidence>
<feature type="transmembrane region" description="Helical" evidence="6">
    <location>
        <begin position="12"/>
        <end position="28"/>
    </location>
</feature>
<evidence type="ECO:0000313" key="9">
    <source>
        <dbReference type="Proteomes" id="UP000254330"/>
    </source>
</evidence>
<keyword evidence="5 6" id="KW-0472">Membrane</keyword>
<dbReference type="Proteomes" id="UP000254330">
    <property type="component" value="Unassembled WGS sequence"/>
</dbReference>
<dbReference type="InterPro" id="IPR005598">
    <property type="entry name" value="ATP_synth_I"/>
</dbReference>
<keyword evidence="10" id="KW-1185">Reference proteome</keyword>
<dbReference type="PANTHER" id="PTHR40035:SF1">
    <property type="entry name" value="ATP SYNTHASE PROTEIN I"/>
    <property type="match status" value="1"/>
</dbReference>
<evidence type="ECO:0000256" key="3">
    <source>
        <dbReference type="ARBA" id="ARBA00022692"/>
    </source>
</evidence>
<reference evidence="8 10" key="2">
    <citation type="submission" date="2019-03" db="EMBL/GenBank/DDBJ databases">
        <title>Genomic Encyclopedia of Type Strains, Phase IV (KMG-IV): sequencing the most valuable type-strain genomes for metagenomic binning, comparative biology and taxonomic classification.</title>
        <authorList>
            <person name="Goeker M."/>
        </authorList>
    </citation>
    <scope>NUCLEOTIDE SEQUENCE [LARGE SCALE GENOMIC DNA]</scope>
    <source>
        <strain evidence="8 10">DSM 20580</strain>
    </source>
</reference>
<dbReference type="InterPro" id="IPR039072">
    <property type="entry name" value="ATP_synth_I_Bacilli"/>
</dbReference>
<evidence type="ECO:0000313" key="10">
    <source>
        <dbReference type="Proteomes" id="UP000294641"/>
    </source>
</evidence>
<comment type="caution">
    <text evidence="7">The sequence shown here is derived from an EMBL/GenBank/DDBJ whole genome shotgun (WGS) entry which is preliminary data.</text>
</comment>
<dbReference type="EMBL" id="UGNP01000001">
    <property type="protein sequence ID" value="STX08692.1"/>
    <property type="molecule type" value="Genomic_DNA"/>
</dbReference>
<evidence type="ECO:0000313" key="8">
    <source>
        <dbReference type="EMBL" id="TDR32280.1"/>
    </source>
</evidence>
<evidence type="ECO:0000256" key="2">
    <source>
        <dbReference type="ARBA" id="ARBA00022475"/>
    </source>
</evidence>
<dbReference type="OrthoDB" id="2355635at2"/>
<dbReference type="RefSeq" id="WP_109350880.1">
    <property type="nucleotide sequence ID" value="NZ_BJUE01000085.1"/>
</dbReference>